<evidence type="ECO:0000259" key="1">
    <source>
        <dbReference type="Pfam" id="PF05299"/>
    </source>
</evidence>
<evidence type="ECO:0000259" key="2">
    <source>
        <dbReference type="Pfam" id="PF17899"/>
    </source>
</evidence>
<dbReference type="InterPro" id="IPR007963">
    <property type="entry name" value="Peptidase_M61_catalytic"/>
</dbReference>
<reference key="1">
    <citation type="submission" date="2010-11" db="EMBL/GenBank/DDBJ databases">
        <title>The complete genome of Leadbetterella byssophila DSM 17132.</title>
        <authorList>
            <consortium name="US DOE Joint Genome Institute (JGI-PGF)"/>
            <person name="Lucas S."/>
            <person name="Copeland A."/>
            <person name="Lapidus A."/>
            <person name="Glavina del Rio T."/>
            <person name="Dalin E."/>
            <person name="Tice H."/>
            <person name="Bruce D."/>
            <person name="Goodwin L."/>
            <person name="Pitluck S."/>
            <person name="Kyrpides N."/>
            <person name="Mavromatis K."/>
            <person name="Ivanova N."/>
            <person name="Teshima H."/>
            <person name="Brettin T."/>
            <person name="Detter J.C."/>
            <person name="Han C."/>
            <person name="Tapia R."/>
            <person name="Land M."/>
            <person name="Hauser L."/>
            <person name="Markowitz V."/>
            <person name="Cheng J.-F."/>
            <person name="Hugenholtz P."/>
            <person name="Woyke T."/>
            <person name="Wu D."/>
            <person name="Tindall B."/>
            <person name="Pomrenke H.G."/>
            <person name="Brambilla E."/>
            <person name="Klenk H.-P."/>
            <person name="Eisen J.A."/>
        </authorList>
    </citation>
    <scope>NUCLEOTIDE SEQUENCE [LARGE SCALE GENOMIC DNA]</scope>
    <source>
        <strain>DSM 17132</strain>
    </source>
</reference>
<dbReference type="eggNOG" id="COG3975">
    <property type="taxonomic scope" value="Bacteria"/>
</dbReference>
<name>E4RSQ2_LEAB4</name>
<dbReference type="InterPro" id="IPR040756">
    <property type="entry name" value="Peptidase_M61_N"/>
</dbReference>
<dbReference type="RefSeq" id="WP_013406958.1">
    <property type="nucleotide sequence ID" value="NC_014655.1"/>
</dbReference>
<dbReference type="OrthoDB" id="9778516at2"/>
<dbReference type="SUPFAM" id="SSF55486">
    <property type="entry name" value="Metalloproteases ('zincins'), catalytic domain"/>
    <property type="match status" value="1"/>
</dbReference>
<dbReference type="Pfam" id="PF05299">
    <property type="entry name" value="Peptidase_M61"/>
    <property type="match status" value="1"/>
</dbReference>
<evidence type="ECO:0000313" key="3">
    <source>
        <dbReference type="EMBL" id="ADQ15902.1"/>
    </source>
</evidence>
<dbReference type="Proteomes" id="UP000007435">
    <property type="component" value="Chromosome"/>
</dbReference>
<dbReference type="STRING" id="649349.Lbys_0106"/>
<accession>E4RSQ2</accession>
<dbReference type="Gene3D" id="1.10.390.10">
    <property type="entry name" value="Neutral Protease Domain 2"/>
    <property type="match status" value="1"/>
</dbReference>
<dbReference type="AlphaFoldDB" id="E4RSQ2"/>
<evidence type="ECO:0000313" key="4">
    <source>
        <dbReference type="Proteomes" id="UP000007435"/>
    </source>
</evidence>
<dbReference type="InterPro" id="IPR027268">
    <property type="entry name" value="Peptidase_M4/M1_CTD_sf"/>
</dbReference>
<feature type="domain" description="Peptidase M61 catalytic" evidence="1">
    <location>
        <begin position="269"/>
        <end position="382"/>
    </location>
</feature>
<dbReference type="EMBL" id="CP002305">
    <property type="protein sequence ID" value="ADQ15902.1"/>
    <property type="molecule type" value="Genomic_DNA"/>
</dbReference>
<dbReference type="HOGENOM" id="CLU_022755_0_0_10"/>
<gene>
    <name evidence="3" type="ordered locus">Lbys_0106</name>
</gene>
<feature type="domain" description="Peptidase M61 N-terminal" evidence="2">
    <location>
        <begin position="25"/>
        <end position="182"/>
    </location>
</feature>
<reference evidence="3 4" key="2">
    <citation type="journal article" date="2011" name="Stand. Genomic Sci.">
        <title>Complete genome sequence of Leadbetterella byssophila type strain (4M15).</title>
        <authorList>
            <person name="Abt B."/>
            <person name="Teshima H."/>
            <person name="Lucas S."/>
            <person name="Lapidus A."/>
            <person name="Del Rio T.G."/>
            <person name="Nolan M."/>
            <person name="Tice H."/>
            <person name="Cheng J.F."/>
            <person name="Pitluck S."/>
            <person name="Liolios K."/>
            <person name="Pagani I."/>
            <person name="Ivanova N."/>
            <person name="Mavromatis K."/>
            <person name="Pati A."/>
            <person name="Tapia R."/>
            <person name="Han C."/>
            <person name="Goodwin L."/>
            <person name="Chen A."/>
            <person name="Palaniappan K."/>
            <person name="Land M."/>
            <person name="Hauser L."/>
            <person name="Chang Y.J."/>
            <person name="Jeffries C.D."/>
            <person name="Rohde M."/>
            <person name="Goker M."/>
            <person name="Tindall B.J."/>
            <person name="Detter J.C."/>
            <person name="Woyke T."/>
            <person name="Bristow J."/>
            <person name="Eisen J.A."/>
            <person name="Markowitz V."/>
            <person name="Hugenholtz P."/>
            <person name="Klenk H.P."/>
            <person name="Kyrpides N.C."/>
        </authorList>
    </citation>
    <scope>NUCLEOTIDE SEQUENCE [LARGE SCALE GENOMIC DNA]</scope>
    <source>
        <strain evidence="4">DSM 17132 / JCM 16389 / KACC 11308 / NBRC 106382 / 4M15</strain>
    </source>
</reference>
<protein>
    <submittedName>
        <fullName evidence="3">Peptidase M61 domain protein</fullName>
    </submittedName>
</protein>
<proteinExistence type="predicted"/>
<dbReference type="KEGG" id="lby:Lbys_0106"/>
<organism evidence="3 4">
    <name type="scientific">Leadbetterella byssophila (strain DSM 17132 / JCM 16389 / KACC 11308 / NBRC 106382 / 4M15)</name>
    <dbReference type="NCBI Taxonomy" id="649349"/>
    <lineage>
        <taxon>Bacteria</taxon>
        <taxon>Pseudomonadati</taxon>
        <taxon>Bacteroidota</taxon>
        <taxon>Cytophagia</taxon>
        <taxon>Cytophagales</taxon>
        <taxon>Leadbetterellaceae</taxon>
        <taxon>Leadbetterella</taxon>
    </lineage>
</organism>
<sequence length="487" mass="56211">MKKLITLLFLGGGLQAQELNFEVDLRSYQYDLTLTTSAPTEPYLDLEIPAWSPGYYQVMDFGKNFHDFHAYNEYGDTLRWIKFGHNTWRIYTSNTKELKVKYKVRAERNFVGTAFIDKERAFLKPSALFLHRKNEKDTPAQIHIHAPSEWTKVATGLDSLKAYTYYAKDVDILYDSPLLIGELKELPPFEIGGKKHRFLGYAMGTFDGLRLMNDLKKIISTAIELIGDIPYEHYTFIGLGPGNGGIEQLNSTAVAFTGQELEGPGRTRTLSFLTHEYFHHFNAKRIRPIELGPFDYSQPNRTNMLWVAEGLTAYYENIIMNRAGLLSAEEMKKAWSASIANFQKNPGRLKQTLAESSAKTWEDGPFGKKGETISYYEKGPLVGMLLDIRIRTATQNTRSLDDVMRYLYHEIYKKGNRGYTDAEFIKICEKYAGTPLDDIFQYVYSTKELDYAHYFRMIGIDLDENYQMTLRKDQTALQKKIYQDLFR</sequence>
<dbReference type="Gene3D" id="2.60.40.3650">
    <property type="match status" value="1"/>
</dbReference>
<dbReference type="Pfam" id="PF17899">
    <property type="entry name" value="Peptidase_M61_N"/>
    <property type="match status" value="1"/>
</dbReference>
<keyword evidence="4" id="KW-1185">Reference proteome</keyword>